<gene>
    <name evidence="4" type="ORF">CONPUDRAFT_143427</name>
</gene>
<reference evidence="5" key="1">
    <citation type="journal article" date="2012" name="Science">
        <title>The Paleozoic origin of enzymatic lignin decomposition reconstructed from 31 fungal genomes.</title>
        <authorList>
            <person name="Floudas D."/>
            <person name="Binder M."/>
            <person name="Riley R."/>
            <person name="Barry K."/>
            <person name="Blanchette R.A."/>
            <person name="Henrissat B."/>
            <person name="Martinez A.T."/>
            <person name="Otillar R."/>
            <person name="Spatafora J.W."/>
            <person name="Yadav J.S."/>
            <person name="Aerts A."/>
            <person name="Benoit I."/>
            <person name="Boyd A."/>
            <person name="Carlson A."/>
            <person name="Copeland A."/>
            <person name="Coutinho P.M."/>
            <person name="de Vries R.P."/>
            <person name="Ferreira P."/>
            <person name="Findley K."/>
            <person name="Foster B."/>
            <person name="Gaskell J."/>
            <person name="Glotzer D."/>
            <person name="Gorecki P."/>
            <person name="Heitman J."/>
            <person name="Hesse C."/>
            <person name="Hori C."/>
            <person name="Igarashi K."/>
            <person name="Jurgens J.A."/>
            <person name="Kallen N."/>
            <person name="Kersten P."/>
            <person name="Kohler A."/>
            <person name="Kuees U."/>
            <person name="Kumar T.K.A."/>
            <person name="Kuo A."/>
            <person name="LaButti K."/>
            <person name="Larrondo L.F."/>
            <person name="Lindquist E."/>
            <person name="Ling A."/>
            <person name="Lombard V."/>
            <person name="Lucas S."/>
            <person name="Lundell T."/>
            <person name="Martin R."/>
            <person name="McLaughlin D.J."/>
            <person name="Morgenstern I."/>
            <person name="Morin E."/>
            <person name="Murat C."/>
            <person name="Nagy L.G."/>
            <person name="Nolan M."/>
            <person name="Ohm R.A."/>
            <person name="Patyshakuliyeva A."/>
            <person name="Rokas A."/>
            <person name="Ruiz-Duenas F.J."/>
            <person name="Sabat G."/>
            <person name="Salamov A."/>
            <person name="Samejima M."/>
            <person name="Schmutz J."/>
            <person name="Slot J.C."/>
            <person name="St John F."/>
            <person name="Stenlid J."/>
            <person name="Sun H."/>
            <person name="Sun S."/>
            <person name="Syed K."/>
            <person name="Tsang A."/>
            <person name="Wiebenga A."/>
            <person name="Young D."/>
            <person name="Pisabarro A."/>
            <person name="Eastwood D.C."/>
            <person name="Martin F."/>
            <person name="Cullen D."/>
            <person name="Grigoriev I.V."/>
            <person name="Hibbett D.S."/>
        </authorList>
    </citation>
    <scope>NUCLEOTIDE SEQUENCE [LARGE SCALE GENOMIC DNA]</scope>
    <source>
        <strain evidence="5">RWD-64-598 SS2</strain>
    </source>
</reference>
<dbReference type="Proteomes" id="UP000053558">
    <property type="component" value="Unassembled WGS sequence"/>
</dbReference>
<feature type="transmembrane region" description="Helical" evidence="3">
    <location>
        <begin position="651"/>
        <end position="673"/>
    </location>
</feature>
<keyword evidence="3" id="KW-0472">Membrane</keyword>
<evidence type="ECO:0000256" key="1">
    <source>
        <dbReference type="SAM" id="Coils"/>
    </source>
</evidence>
<sequence>MTYVPYHAYEGPTAPPSDLGRPGDTFLDTESSELYARQIGKWMEWRGPVPSKRTMASQLNETTWSEFRSLLIAHPDFPHADRLLWCDGHEMGWFGRPAISGKRKDMFEEMEFGLDDVGNGRAVVKRLLETRAKGGKRVHEDAPPTVKSHKKSRANTSKAQRADDIIHSATSVSTTRTLDVAPVDDMMKVFGKAMEHALGAQVQTQEGELKTAQVKIQALEQRISELQLKHVMELNRLQNQLADENEQRLLAETGLAREVKGHKKVQKRYDKLTANVQRMHSARSERPSHFTHLAVRAQHSLISIMVFHPYDTRREQYEMVAGGAAFVISGAVDLASHKNDSGPASQRVVAMSFESLPEVLTLFLSFLVTITTEAIGYVHGVTLRSALTEENRLHFNNKARLFTATRKRRITGPNGLYCNILTAALFILSTVSATCIFTKQSDDNALLVSLVPMITLGICLVVQALIAAYGLHTTRIITWDSTALGTTLALSRLRIIHHTKGRCMCNVTHLGSGPCPLKPSPSQPSAWQARRDVRVTMISMWILTGVCAGFGGIFMYNSSPYLGDIAPTGWTLIARPGSPSASVFLHNTEGQVWFSLFGLLSIIQGSLALALHQAGNVASALRDEQVWRETTSAKGSPLETSIIRAILSPPYLLLLASKPILHWMMSLANTVVIGLENPGELAWHYVYLNAYQYWNLSIAAAVLSAVFTVLVLLRPRGPQPAAYGHFQTLANLIDEWPDQGDEQSRLFWGHKGEYKEELDDDVKTVFHAGTSEKPLETVRIGETYA</sequence>
<accession>A0A5M3MRB1</accession>
<keyword evidence="3" id="KW-0812">Transmembrane</keyword>
<dbReference type="OrthoDB" id="2688021at2759"/>
<comment type="caution">
    <text evidence="4">The sequence shown here is derived from an EMBL/GenBank/DDBJ whole genome shotgun (WGS) entry which is preliminary data.</text>
</comment>
<feature type="transmembrane region" description="Helical" evidence="3">
    <location>
        <begin position="416"/>
        <end position="439"/>
    </location>
</feature>
<feature type="transmembrane region" description="Helical" evidence="3">
    <location>
        <begin position="535"/>
        <end position="556"/>
    </location>
</feature>
<feature type="transmembrane region" description="Helical" evidence="3">
    <location>
        <begin position="359"/>
        <end position="378"/>
    </location>
</feature>
<dbReference type="AlphaFoldDB" id="A0A5M3MRB1"/>
<keyword evidence="3" id="KW-1133">Transmembrane helix</keyword>
<feature type="transmembrane region" description="Helical" evidence="3">
    <location>
        <begin position="592"/>
        <end position="612"/>
    </location>
</feature>
<feature type="transmembrane region" description="Helical" evidence="3">
    <location>
        <begin position="445"/>
        <end position="471"/>
    </location>
</feature>
<name>A0A5M3MRB1_CONPW</name>
<organism evidence="4 5">
    <name type="scientific">Coniophora puteana (strain RWD-64-598)</name>
    <name type="common">Brown rot fungus</name>
    <dbReference type="NCBI Taxonomy" id="741705"/>
    <lineage>
        <taxon>Eukaryota</taxon>
        <taxon>Fungi</taxon>
        <taxon>Dikarya</taxon>
        <taxon>Basidiomycota</taxon>
        <taxon>Agaricomycotina</taxon>
        <taxon>Agaricomycetes</taxon>
        <taxon>Agaricomycetidae</taxon>
        <taxon>Boletales</taxon>
        <taxon>Coniophorineae</taxon>
        <taxon>Coniophoraceae</taxon>
        <taxon>Coniophora</taxon>
    </lineage>
</organism>
<evidence type="ECO:0000313" key="5">
    <source>
        <dbReference type="Proteomes" id="UP000053558"/>
    </source>
</evidence>
<keyword evidence="1" id="KW-0175">Coiled coil</keyword>
<proteinExistence type="predicted"/>
<protein>
    <submittedName>
        <fullName evidence="4">Uncharacterized protein</fullName>
    </submittedName>
</protein>
<keyword evidence="5" id="KW-1185">Reference proteome</keyword>
<evidence type="ECO:0000256" key="2">
    <source>
        <dbReference type="SAM" id="MobiDB-lite"/>
    </source>
</evidence>
<feature type="transmembrane region" description="Helical" evidence="3">
    <location>
        <begin position="693"/>
        <end position="713"/>
    </location>
</feature>
<evidence type="ECO:0000256" key="3">
    <source>
        <dbReference type="SAM" id="Phobius"/>
    </source>
</evidence>
<dbReference type="GeneID" id="19201842"/>
<dbReference type="EMBL" id="JH711577">
    <property type="protein sequence ID" value="EIW81699.1"/>
    <property type="molecule type" value="Genomic_DNA"/>
</dbReference>
<dbReference type="RefSeq" id="XP_007767595.1">
    <property type="nucleotide sequence ID" value="XM_007769405.1"/>
</dbReference>
<evidence type="ECO:0000313" key="4">
    <source>
        <dbReference type="EMBL" id="EIW81699.1"/>
    </source>
</evidence>
<feature type="region of interest" description="Disordered" evidence="2">
    <location>
        <begin position="134"/>
        <end position="161"/>
    </location>
</feature>
<feature type="coiled-coil region" evidence="1">
    <location>
        <begin position="202"/>
        <end position="254"/>
    </location>
</feature>
<dbReference type="KEGG" id="cput:CONPUDRAFT_143427"/>